<evidence type="ECO:0000313" key="6">
    <source>
        <dbReference type="EMBL" id="SDM07882.1"/>
    </source>
</evidence>
<dbReference type="RefSeq" id="WP_089730359.1">
    <property type="nucleotide sequence ID" value="NZ_FNGI01000011.1"/>
</dbReference>
<dbReference type="EC" id="4.2.-.-" evidence="4"/>
<keyword evidence="7" id="KW-1185">Reference proteome</keyword>
<proteinExistence type="inferred from homology"/>
<evidence type="ECO:0000259" key="5">
    <source>
        <dbReference type="Pfam" id="PF04073"/>
    </source>
</evidence>
<feature type="domain" description="YbaK/aminoacyl-tRNA synthetase-associated" evidence="5">
    <location>
        <begin position="31"/>
        <end position="145"/>
    </location>
</feature>
<dbReference type="PANTHER" id="PTHR30411:SF0">
    <property type="entry name" value="CYS-TRNA(PRO)_CYS-TRNA(CYS) DEACYLASE YBAK"/>
    <property type="match status" value="1"/>
</dbReference>
<protein>
    <recommendedName>
        <fullName evidence="4">Cys-tRNA(Pro)/Cys-tRNA(Cys) deacylase</fullName>
        <ecNumber evidence="4">4.2.-.-</ecNumber>
    </recommendedName>
</protein>
<dbReference type="InterPro" id="IPR036754">
    <property type="entry name" value="YbaK/aa-tRNA-synt-asso_dom_sf"/>
</dbReference>
<dbReference type="NCBIfam" id="TIGR00011">
    <property type="entry name" value="YbaK_EbsC"/>
    <property type="match status" value="1"/>
</dbReference>
<dbReference type="GO" id="GO:0006412">
    <property type="term" value="P:translation"/>
    <property type="evidence" value="ECO:0007669"/>
    <property type="project" value="UniProtKB-KW"/>
</dbReference>
<evidence type="ECO:0000313" key="7">
    <source>
        <dbReference type="Proteomes" id="UP000198654"/>
    </source>
</evidence>
<dbReference type="InterPro" id="IPR004369">
    <property type="entry name" value="Prolyl-tRNA_editing_YbaK/EbsC"/>
</dbReference>
<dbReference type="Pfam" id="PF04073">
    <property type="entry name" value="tRNA_edit"/>
    <property type="match status" value="1"/>
</dbReference>
<keyword evidence="2 4" id="KW-0648">Protein biosynthesis</keyword>
<dbReference type="CDD" id="cd00002">
    <property type="entry name" value="YbaK_deacylase"/>
    <property type="match status" value="1"/>
</dbReference>
<dbReference type="GO" id="GO:0002161">
    <property type="term" value="F:aminoacyl-tRNA deacylase activity"/>
    <property type="evidence" value="ECO:0007669"/>
    <property type="project" value="InterPro"/>
</dbReference>
<dbReference type="PANTHER" id="PTHR30411">
    <property type="entry name" value="CYTOPLASMIC PROTEIN"/>
    <property type="match status" value="1"/>
</dbReference>
<dbReference type="Proteomes" id="UP000198654">
    <property type="component" value="Unassembled WGS sequence"/>
</dbReference>
<dbReference type="PIRSF" id="PIRSF006181">
    <property type="entry name" value="EbsC_YbaK"/>
    <property type="match status" value="1"/>
</dbReference>
<reference evidence="6 7" key="1">
    <citation type="submission" date="2016-10" db="EMBL/GenBank/DDBJ databases">
        <authorList>
            <person name="de Groot N.N."/>
        </authorList>
    </citation>
    <scope>NUCLEOTIDE SEQUENCE [LARGE SCALE GENOMIC DNA]</scope>
    <source>
        <strain evidence="6 7">DSM 14789</strain>
    </source>
</reference>
<name>A0A1G9Q9W9_9GAMM</name>
<dbReference type="EMBL" id="FNGI01000011">
    <property type="protein sequence ID" value="SDM07882.1"/>
    <property type="molecule type" value="Genomic_DNA"/>
</dbReference>
<dbReference type="InterPro" id="IPR007214">
    <property type="entry name" value="YbaK/aa-tRNA-synth-assoc-dom"/>
</dbReference>
<keyword evidence="3 4" id="KW-0456">Lyase</keyword>
<dbReference type="GO" id="GO:0016829">
    <property type="term" value="F:lyase activity"/>
    <property type="evidence" value="ECO:0007669"/>
    <property type="project" value="UniProtKB-KW"/>
</dbReference>
<evidence type="ECO:0000256" key="4">
    <source>
        <dbReference type="PIRNR" id="PIRNR006181"/>
    </source>
</evidence>
<dbReference type="AlphaFoldDB" id="A0A1G9Q9W9"/>
<dbReference type="OrthoDB" id="9809296at2"/>
<evidence type="ECO:0000256" key="3">
    <source>
        <dbReference type="ARBA" id="ARBA00023239"/>
    </source>
</evidence>
<sequence>MTPAVRALQRAGIDFELLEYAHDPAAPAYGEEAARVLDLAPQSVFKTLLASIDGKRLVVALVPVAGSLDLKALARAAGGKKAVMADAAAAERATGYVVGGISPLGQKQRLATFIDASAESLSRLHVSGGRRGLEIALGPADLQRLTEAKLAPIARG</sequence>
<evidence type="ECO:0000256" key="1">
    <source>
        <dbReference type="ARBA" id="ARBA00009798"/>
    </source>
</evidence>
<dbReference type="STRING" id="119000.SAMN05661010_03286"/>
<evidence type="ECO:0000256" key="2">
    <source>
        <dbReference type="ARBA" id="ARBA00022917"/>
    </source>
</evidence>
<gene>
    <name evidence="6" type="ORF">SAMN05661010_03286</name>
</gene>
<accession>A0A1G9Q9W9</accession>
<dbReference type="Gene3D" id="3.90.960.10">
    <property type="entry name" value="YbaK/aminoacyl-tRNA synthetase-associated domain"/>
    <property type="match status" value="1"/>
</dbReference>
<comment type="similarity">
    <text evidence="1 4">Belongs to the prolyl-tRNA editing family. YbaK/EbsC subfamily.</text>
</comment>
<organism evidence="6 7">
    <name type="scientific">Modicisalibacter muralis</name>
    <dbReference type="NCBI Taxonomy" id="119000"/>
    <lineage>
        <taxon>Bacteria</taxon>
        <taxon>Pseudomonadati</taxon>
        <taxon>Pseudomonadota</taxon>
        <taxon>Gammaproteobacteria</taxon>
        <taxon>Oceanospirillales</taxon>
        <taxon>Halomonadaceae</taxon>
        <taxon>Modicisalibacter</taxon>
    </lineage>
</organism>
<dbReference type="SUPFAM" id="SSF55826">
    <property type="entry name" value="YbaK/ProRS associated domain"/>
    <property type="match status" value="1"/>
</dbReference>